<protein>
    <submittedName>
        <fullName evidence="4">Chaperone required for the assembly of the F1-ATPase</fullName>
    </submittedName>
</protein>
<dbReference type="InterPro" id="IPR023335">
    <property type="entry name" value="ATP12_ortho_dom_sf"/>
</dbReference>
<dbReference type="OrthoDB" id="9797825at2"/>
<evidence type="ECO:0000256" key="2">
    <source>
        <dbReference type="ARBA" id="ARBA00022946"/>
    </source>
</evidence>
<dbReference type="Pfam" id="PF07542">
    <property type="entry name" value="ATP12"/>
    <property type="match status" value="1"/>
</dbReference>
<dbReference type="InterPro" id="IPR011419">
    <property type="entry name" value="ATP12_ATP_synth-F1-assembly"/>
</dbReference>
<keyword evidence="3" id="KW-0143">Chaperone</keyword>
<organism evidence="4 5">
    <name type="scientific">Marivita hallyeonensis</name>
    <dbReference type="NCBI Taxonomy" id="996342"/>
    <lineage>
        <taxon>Bacteria</taxon>
        <taxon>Pseudomonadati</taxon>
        <taxon>Pseudomonadota</taxon>
        <taxon>Alphaproteobacteria</taxon>
        <taxon>Rhodobacterales</taxon>
        <taxon>Roseobacteraceae</taxon>
        <taxon>Marivita</taxon>
    </lineage>
</organism>
<dbReference type="EMBL" id="FQXC01000001">
    <property type="protein sequence ID" value="SHG84807.1"/>
    <property type="molecule type" value="Genomic_DNA"/>
</dbReference>
<accession>A0A1M5N5S2</accession>
<evidence type="ECO:0000256" key="3">
    <source>
        <dbReference type="ARBA" id="ARBA00023186"/>
    </source>
</evidence>
<dbReference type="GO" id="GO:0043461">
    <property type="term" value="P:proton-transporting ATP synthase complex assembly"/>
    <property type="evidence" value="ECO:0007669"/>
    <property type="project" value="InterPro"/>
</dbReference>
<dbReference type="PANTHER" id="PTHR21013">
    <property type="entry name" value="ATP SYNTHASE MITOCHONDRIAL F1 COMPLEX ASSEMBLY FACTOR 2/ATP12 PROTEIN, MITOCHONDRIAL PRECURSOR"/>
    <property type="match status" value="1"/>
</dbReference>
<dbReference type="AlphaFoldDB" id="A0A1M5N5S2"/>
<keyword evidence="2" id="KW-0809">Transit peptide</keyword>
<dbReference type="Gene3D" id="3.30.2180.10">
    <property type="entry name" value="ATP12-like"/>
    <property type="match status" value="1"/>
</dbReference>
<comment type="similarity">
    <text evidence="1">Belongs to the ATP12 family.</text>
</comment>
<evidence type="ECO:0000256" key="1">
    <source>
        <dbReference type="ARBA" id="ARBA00008231"/>
    </source>
</evidence>
<keyword evidence="5" id="KW-1185">Reference proteome</keyword>
<name>A0A1M5N5S2_9RHOB</name>
<gene>
    <name evidence="4" type="ORF">SAMN05443551_0778</name>
</gene>
<dbReference type="STRING" id="996342.SAMN05443551_0778"/>
<dbReference type="SUPFAM" id="SSF160909">
    <property type="entry name" value="ATP12-like"/>
    <property type="match status" value="1"/>
</dbReference>
<dbReference type="RefSeq" id="WP_072776163.1">
    <property type="nucleotide sequence ID" value="NZ_FQXC01000001.1"/>
</dbReference>
<dbReference type="Proteomes" id="UP000184221">
    <property type="component" value="Unassembled WGS sequence"/>
</dbReference>
<proteinExistence type="inferred from homology"/>
<sequence length="236" mass="26439">MSEWAPKRFWKTTETTQVEGGFGILLDGRPVRTPAKAALYVPSAALASKIAIEFDAQEDRIDPTTMPFTRTANAAVDKVMLQHAEVADMLADYGDSDLLCYRADAPEELVERQNAQWDPLLDWAADALDARLETRTGVIHAAQDQAILSRLRERVHALSAFELAAFHDLVSISGSLVIGFAAKMQHRNPEELWTISRLDEIWQEDQWGEDEEAAEMALVKKDAFLHAADFMRLIES</sequence>
<reference evidence="4 5" key="1">
    <citation type="submission" date="2016-11" db="EMBL/GenBank/DDBJ databases">
        <authorList>
            <person name="Jaros S."/>
            <person name="Januszkiewicz K."/>
            <person name="Wedrychowicz H."/>
        </authorList>
    </citation>
    <scope>NUCLEOTIDE SEQUENCE [LARGE SCALE GENOMIC DNA]</scope>
    <source>
        <strain evidence="4 5">DSM 29431</strain>
    </source>
</reference>
<dbReference type="PANTHER" id="PTHR21013:SF10">
    <property type="entry name" value="ATP SYNTHASE MITOCHONDRIAL F1 COMPLEX ASSEMBLY FACTOR 2"/>
    <property type="match status" value="1"/>
</dbReference>
<evidence type="ECO:0000313" key="5">
    <source>
        <dbReference type="Proteomes" id="UP000184221"/>
    </source>
</evidence>
<dbReference type="InterPro" id="IPR042272">
    <property type="entry name" value="ATP12_ATP_synth-F1-assembly_N"/>
</dbReference>
<evidence type="ECO:0000313" key="4">
    <source>
        <dbReference type="EMBL" id="SHG84807.1"/>
    </source>
</evidence>
<dbReference type="Gene3D" id="1.10.3580.10">
    <property type="entry name" value="ATP12 ATPase"/>
    <property type="match status" value="1"/>
</dbReference>